<dbReference type="Gene3D" id="3.40.50.300">
    <property type="entry name" value="P-loop containing nucleotide triphosphate hydrolases"/>
    <property type="match status" value="1"/>
</dbReference>
<protein>
    <submittedName>
        <fullName evidence="2">GTP-binding protein</fullName>
    </submittedName>
</protein>
<dbReference type="InterPro" id="IPR003495">
    <property type="entry name" value="CobW/HypB/UreG_nucleotide-bd"/>
</dbReference>
<dbReference type="SMART" id="SM00833">
    <property type="entry name" value="CobW_C"/>
    <property type="match status" value="1"/>
</dbReference>
<sequence>MSTQVSLILVTGVRPEPMAAATVSMQWDIPRVVALTHHIDVEAARLTRTVSDASGLLENVIVDLEHACVSCAIREDIIPTVQRLAESGRWGTIIVNLPVGAEAVQICRVIAWDKHLEQQVKVSCVVAAISAQHSLEDLRGEELLIERGQHSASDDYRGVAEVQCALVEHADLIVADGSLALLQPATQLITSLARPKIPLVEGAESMPIRLLTQGLHDHEASERWIAEVRRERSLEVDNADVWVLDFSSPFPFHPGRLLERIEELGSHQARARGCFWVPTRPDLVCRWEGAGGQLSIGTCAHWGSGEKLSRIVVTGVGDGRDELRRAFESVLITEYEAVTRGMRWNDPYDGLEPWLGEISEAH</sequence>
<dbReference type="InterPro" id="IPR027417">
    <property type="entry name" value="P-loop_NTPase"/>
</dbReference>
<comment type="caution">
    <text evidence="2">The sequence shown here is derived from an EMBL/GenBank/DDBJ whole genome shotgun (WGS) entry which is preliminary data.</text>
</comment>
<dbReference type="SUPFAM" id="SSF90002">
    <property type="entry name" value="Hypothetical protein YjiA, C-terminal domain"/>
    <property type="match status" value="1"/>
</dbReference>
<reference evidence="3" key="1">
    <citation type="journal article" date="2019" name="Int. J. Syst. Evol. Microbiol.">
        <title>The Global Catalogue of Microorganisms (GCM) 10K type strain sequencing project: providing services to taxonomists for standard genome sequencing and annotation.</title>
        <authorList>
            <consortium name="The Broad Institute Genomics Platform"/>
            <consortium name="The Broad Institute Genome Sequencing Center for Infectious Disease"/>
            <person name="Wu L."/>
            <person name="Ma J."/>
        </authorList>
    </citation>
    <scope>NUCLEOTIDE SEQUENCE [LARGE SCALE GENOMIC DNA]</scope>
    <source>
        <strain evidence="3">KCTC 33576</strain>
    </source>
</reference>
<dbReference type="Proteomes" id="UP001597391">
    <property type="component" value="Unassembled WGS sequence"/>
</dbReference>
<dbReference type="Pfam" id="PF02492">
    <property type="entry name" value="cobW"/>
    <property type="match status" value="1"/>
</dbReference>
<dbReference type="Pfam" id="PF07683">
    <property type="entry name" value="CobW_C"/>
    <property type="match status" value="1"/>
</dbReference>
<dbReference type="RefSeq" id="WP_377467376.1">
    <property type="nucleotide sequence ID" value="NZ_JBHUOP010000005.1"/>
</dbReference>
<dbReference type="PANTHER" id="PTHR43603">
    <property type="entry name" value="COBW DOMAIN-CONTAINING PROTEIN DDB_G0274527"/>
    <property type="match status" value="1"/>
</dbReference>
<evidence type="ECO:0000313" key="2">
    <source>
        <dbReference type="EMBL" id="MFD2841415.1"/>
    </source>
</evidence>
<dbReference type="InterPro" id="IPR011629">
    <property type="entry name" value="CobW-like_C"/>
</dbReference>
<gene>
    <name evidence="2" type="ORF">ACFSYH_12690</name>
</gene>
<dbReference type="PANTHER" id="PTHR43603:SF1">
    <property type="entry name" value="ZINC-REGULATED GTPASE METALLOPROTEIN ACTIVATOR 1"/>
    <property type="match status" value="1"/>
</dbReference>
<evidence type="ECO:0000259" key="1">
    <source>
        <dbReference type="SMART" id="SM00833"/>
    </source>
</evidence>
<name>A0ABW5XG33_9MICO</name>
<feature type="domain" description="CobW C-terminal" evidence="1">
    <location>
        <begin position="241"/>
        <end position="331"/>
    </location>
</feature>
<keyword evidence="3" id="KW-1185">Reference proteome</keyword>
<accession>A0ABW5XG33</accession>
<proteinExistence type="predicted"/>
<dbReference type="EMBL" id="JBHUOP010000005">
    <property type="protein sequence ID" value="MFD2841415.1"/>
    <property type="molecule type" value="Genomic_DNA"/>
</dbReference>
<organism evidence="2 3">
    <name type="scientific">Populibacterium corticicola</name>
    <dbReference type="NCBI Taxonomy" id="1812826"/>
    <lineage>
        <taxon>Bacteria</taxon>
        <taxon>Bacillati</taxon>
        <taxon>Actinomycetota</taxon>
        <taxon>Actinomycetes</taxon>
        <taxon>Micrococcales</taxon>
        <taxon>Jonesiaceae</taxon>
        <taxon>Populibacterium</taxon>
    </lineage>
</organism>
<dbReference type="InterPro" id="IPR051927">
    <property type="entry name" value="Zn_Chap_cDPG_Synth"/>
</dbReference>
<evidence type="ECO:0000313" key="3">
    <source>
        <dbReference type="Proteomes" id="UP001597391"/>
    </source>
</evidence>